<feature type="transmembrane region" description="Helical" evidence="8">
    <location>
        <begin position="234"/>
        <end position="256"/>
    </location>
</feature>
<dbReference type="InterPro" id="IPR002549">
    <property type="entry name" value="AI-2E-like"/>
</dbReference>
<feature type="transmembrane region" description="Helical" evidence="8">
    <location>
        <begin position="81"/>
        <end position="106"/>
    </location>
</feature>
<keyword evidence="7 8" id="KW-0472">Membrane</keyword>
<protein>
    <submittedName>
        <fullName evidence="9">AI-2E family transporter</fullName>
    </submittedName>
</protein>
<dbReference type="Proteomes" id="UP000662088">
    <property type="component" value="Unassembled WGS sequence"/>
</dbReference>
<evidence type="ECO:0000256" key="4">
    <source>
        <dbReference type="ARBA" id="ARBA00022475"/>
    </source>
</evidence>
<evidence type="ECO:0000256" key="6">
    <source>
        <dbReference type="ARBA" id="ARBA00022989"/>
    </source>
</evidence>
<dbReference type="EMBL" id="JACOOQ010000001">
    <property type="protein sequence ID" value="MBC5638883.1"/>
    <property type="molecule type" value="Genomic_DNA"/>
</dbReference>
<evidence type="ECO:0000256" key="5">
    <source>
        <dbReference type="ARBA" id="ARBA00022692"/>
    </source>
</evidence>
<comment type="caution">
    <text evidence="9">The sequence shown here is derived from an EMBL/GenBank/DDBJ whole genome shotgun (WGS) entry which is preliminary data.</text>
</comment>
<evidence type="ECO:0000313" key="10">
    <source>
        <dbReference type="Proteomes" id="UP000662088"/>
    </source>
</evidence>
<evidence type="ECO:0000256" key="8">
    <source>
        <dbReference type="SAM" id="Phobius"/>
    </source>
</evidence>
<comment type="similarity">
    <text evidence="2">Belongs to the autoinducer-2 exporter (AI-2E) (TC 2.A.86) family.</text>
</comment>
<accession>A0A8I0ABA3</accession>
<dbReference type="GO" id="GO:0055085">
    <property type="term" value="P:transmembrane transport"/>
    <property type="evidence" value="ECO:0007669"/>
    <property type="project" value="TreeGrafter"/>
</dbReference>
<feature type="transmembrane region" description="Helical" evidence="8">
    <location>
        <begin position="12"/>
        <end position="30"/>
    </location>
</feature>
<keyword evidence="4" id="KW-1003">Cell membrane</keyword>
<keyword evidence="3" id="KW-0813">Transport</keyword>
<feature type="transmembrane region" description="Helical" evidence="8">
    <location>
        <begin position="169"/>
        <end position="195"/>
    </location>
</feature>
<dbReference type="PANTHER" id="PTHR21716">
    <property type="entry name" value="TRANSMEMBRANE PROTEIN"/>
    <property type="match status" value="1"/>
</dbReference>
<keyword evidence="5 8" id="KW-0812">Transmembrane</keyword>
<evidence type="ECO:0000256" key="7">
    <source>
        <dbReference type="ARBA" id="ARBA00023136"/>
    </source>
</evidence>
<dbReference type="RefSeq" id="WP_186834354.1">
    <property type="nucleotide sequence ID" value="NZ_JACOOQ010000001.1"/>
</dbReference>
<dbReference type="PANTHER" id="PTHR21716:SF53">
    <property type="entry name" value="PERMEASE PERM-RELATED"/>
    <property type="match status" value="1"/>
</dbReference>
<feature type="transmembrane region" description="Helical" evidence="8">
    <location>
        <begin position="331"/>
        <end position="359"/>
    </location>
</feature>
<sequence>MNKKYIKENIFIVTYGLILFFIIHNLKFVLKTIDNLVAITLPVIFGIVLAFLLNIPMSFLERKIILLIQKLKVDKKRAFKISRAISLLLVLLIFICVITFTINIVIPEIIKSFYIFIEKAPEQIKNIQGLLIKNYDNYLIDSVLSKIQEIDGDISKIINNLVQITFSGVLNITLGITNILINFILGLIISIYILLEKETLKYQLKLLINTVATDKYKSSIIEILKLIYSKFKKYIFGQAIDSAILFIMIFISMTIFKIPYAIFISFILAICAAVPILGPLIGIIITTIIMIIAGYKNILFFILIVVLMQQIEGNIIYPIVVGNSIGLSSLYIVVVVIVFSSLFGIFGVIIGVPLCGVLYEIICKYVYKKDFIEK</sequence>
<keyword evidence="10" id="KW-1185">Reference proteome</keyword>
<evidence type="ECO:0000256" key="3">
    <source>
        <dbReference type="ARBA" id="ARBA00022448"/>
    </source>
</evidence>
<evidence type="ECO:0000256" key="1">
    <source>
        <dbReference type="ARBA" id="ARBA00004651"/>
    </source>
</evidence>
<reference evidence="9" key="1">
    <citation type="submission" date="2020-08" db="EMBL/GenBank/DDBJ databases">
        <title>Genome public.</title>
        <authorList>
            <person name="Liu C."/>
            <person name="Sun Q."/>
        </authorList>
    </citation>
    <scope>NUCLEOTIDE SEQUENCE</scope>
    <source>
        <strain evidence="9">NSJ-42</strain>
    </source>
</reference>
<gene>
    <name evidence="9" type="ORF">H8R92_00280</name>
</gene>
<feature type="transmembrane region" description="Helical" evidence="8">
    <location>
        <begin position="298"/>
        <end position="319"/>
    </location>
</feature>
<dbReference type="AlphaFoldDB" id="A0A8I0ABA3"/>
<evidence type="ECO:0000256" key="2">
    <source>
        <dbReference type="ARBA" id="ARBA00009773"/>
    </source>
</evidence>
<comment type="subcellular location">
    <subcellularLocation>
        <location evidence="1">Cell membrane</location>
        <topology evidence="1">Multi-pass membrane protein</topology>
    </subcellularLocation>
</comment>
<name>A0A8I0ABA3_9CLOT</name>
<organism evidence="9 10">
    <name type="scientific">Clostridium lentum</name>
    <dbReference type="NCBI Taxonomy" id="2763037"/>
    <lineage>
        <taxon>Bacteria</taxon>
        <taxon>Bacillati</taxon>
        <taxon>Bacillota</taxon>
        <taxon>Clostridia</taxon>
        <taxon>Eubacteriales</taxon>
        <taxon>Clostridiaceae</taxon>
        <taxon>Clostridium</taxon>
    </lineage>
</organism>
<keyword evidence="6 8" id="KW-1133">Transmembrane helix</keyword>
<proteinExistence type="inferred from homology"/>
<dbReference type="Pfam" id="PF01594">
    <property type="entry name" value="AI-2E_transport"/>
    <property type="match status" value="1"/>
</dbReference>
<feature type="transmembrane region" description="Helical" evidence="8">
    <location>
        <begin position="36"/>
        <end position="60"/>
    </location>
</feature>
<feature type="transmembrane region" description="Helical" evidence="8">
    <location>
        <begin position="262"/>
        <end position="291"/>
    </location>
</feature>
<dbReference type="GO" id="GO:0005886">
    <property type="term" value="C:plasma membrane"/>
    <property type="evidence" value="ECO:0007669"/>
    <property type="project" value="UniProtKB-SubCell"/>
</dbReference>
<evidence type="ECO:0000313" key="9">
    <source>
        <dbReference type="EMBL" id="MBC5638883.1"/>
    </source>
</evidence>